<keyword evidence="5 11" id="KW-0547">Nucleotide-binding</keyword>
<dbReference type="OrthoDB" id="197206at2759"/>
<evidence type="ECO:0000256" key="7">
    <source>
        <dbReference type="ARBA" id="ARBA00022917"/>
    </source>
</evidence>
<dbReference type="eggNOG" id="KOG2144">
    <property type="taxonomic scope" value="Eukaryota"/>
</dbReference>
<dbReference type="PANTHER" id="PTHR46264">
    <property type="entry name" value="TYROSINE-TRNA LIGASE"/>
    <property type="match status" value="1"/>
</dbReference>
<dbReference type="InterPro" id="IPR002305">
    <property type="entry name" value="aa-tRNA-synth_Ic"/>
</dbReference>
<gene>
    <name evidence="13" type="ORF">GNI_013350</name>
</gene>
<accession>A0A023BCK7</accession>
<evidence type="ECO:0000256" key="5">
    <source>
        <dbReference type="ARBA" id="ARBA00022741"/>
    </source>
</evidence>
<dbReference type="RefSeq" id="XP_011128878.1">
    <property type="nucleotide sequence ID" value="XM_011130576.1"/>
</dbReference>
<proteinExistence type="inferred from homology"/>
<dbReference type="PANTHER" id="PTHR46264:SF4">
    <property type="entry name" value="TYROSINE--TRNA LIGASE, CYTOPLASMIC"/>
    <property type="match status" value="1"/>
</dbReference>
<protein>
    <recommendedName>
        <fullName evidence="3">tyrosine--tRNA ligase</fullName>
        <ecNumber evidence="3">6.1.1.1</ecNumber>
    </recommendedName>
    <alternativeName>
        <fullName evidence="9">Tyrosyl-tRNA synthetase</fullName>
    </alternativeName>
</protein>
<keyword evidence="4 11" id="KW-0436">Ligase</keyword>
<sequence length="412" mass="47446">MQEHPREYYLQDSGRLEVVNRGDYIPSSLTLEEKVERALLVSEECIQPEELRTLFEKKNVPVCYDGFEPSGRMHIAQGIMKCINVNRLTSCGCVFVFWVADWFGMLNGKMGGDLNKIRKVGEYFIHVWRAAGMDLTNVRFIWTSEEINRDPDGYWIRVMDICRHNSISRMKRCGQIMGRAEGDDQPAAQILYPAMQCSDIFYIGADICQLGMDQRKVNILAREYADTYNKNYNKYQKQTKKSNDDNNDAASPQSAAQSNMYKYRLRKPVILSHHMLPGLLQGQAKMSKSDPDSAIFMEDSEDDVRRKIKKAYCPPGVVEENPCVSYVKLIVLPKLNRFVITSKAESEEREKVYDTYEKFEEDYLTGAIHPGDLKQALTNALNDILQPIRDHFVNDPEAKKLLEEIRSFKVTN</sequence>
<dbReference type="Pfam" id="PF00579">
    <property type="entry name" value="tRNA-synt_1b"/>
    <property type="match status" value="1"/>
</dbReference>
<comment type="function">
    <text evidence="1">Catalyzes the attachment of tyrosine to tRNA(Tyr) in a two-step reaction: tyrosine is first activated by ATP to form Tyr-AMP and then transferred to the acceptor end of tRNA(Tyr).</text>
</comment>
<dbReference type="EC" id="6.1.1.1" evidence="3"/>
<organism evidence="13 14">
    <name type="scientific">Gregarina niphandrodes</name>
    <name type="common">Septate eugregarine</name>
    <dbReference type="NCBI Taxonomy" id="110365"/>
    <lineage>
        <taxon>Eukaryota</taxon>
        <taxon>Sar</taxon>
        <taxon>Alveolata</taxon>
        <taxon>Apicomplexa</taxon>
        <taxon>Conoidasida</taxon>
        <taxon>Gregarinasina</taxon>
        <taxon>Eugregarinorida</taxon>
        <taxon>Gregarinidae</taxon>
        <taxon>Gregarina</taxon>
    </lineage>
</organism>
<evidence type="ECO:0000256" key="9">
    <source>
        <dbReference type="ARBA" id="ARBA00033323"/>
    </source>
</evidence>
<dbReference type="GO" id="GO:0005524">
    <property type="term" value="F:ATP binding"/>
    <property type="evidence" value="ECO:0007669"/>
    <property type="project" value="UniProtKB-KW"/>
</dbReference>
<comment type="caution">
    <text evidence="13">The sequence shown here is derived from an EMBL/GenBank/DDBJ whole genome shotgun (WGS) entry which is preliminary data.</text>
</comment>
<feature type="compositionally biased region" description="Polar residues" evidence="12">
    <location>
        <begin position="248"/>
        <end position="257"/>
    </location>
</feature>
<feature type="region of interest" description="Disordered" evidence="12">
    <location>
        <begin position="237"/>
        <end position="257"/>
    </location>
</feature>
<name>A0A023BCK7_GRENI</name>
<dbReference type="InterPro" id="IPR023617">
    <property type="entry name" value="Tyr-tRNA-ligase_arc/euk-type"/>
</dbReference>
<comment type="catalytic activity">
    <reaction evidence="10">
        <text>tRNA(Tyr) + L-tyrosine + ATP = L-tyrosyl-tRNA(Tyr) + AMP + diphosphate + H(+)</text>
        <dbReference type="Rhea" id="RHEA:10220"/>
        <dbReference type="Rhea" id="RHEA-COMP:9706"/>
        <dbReference type="Rhea" id="RHEA-COMP:9707"/>
        <dbReference type="ChEBI" id="CHEBI:15378"/>
        <dbReference type="ChEBI" id="CHEBI:30616"/>
        <dbReference type="ChEBI" id="CHEBI:33019"/>
        <dbReference type="ChEBI" id="CHEBI:58315"/>
        <dbReference type="ChEBI" id="CHEBI:78442"/>
        <dbReference type="ChEBI" id="CHEBI:78536"/>
        <dbReference type="ChEBI" id="CHEBI:456215"/>
        <dbReference type="EC" id="6.1.1.1"/>
    </reaction>
</comment>
<dbReference type="VEuPathDB" id="CryptoDB:GNI_013350"/>
<dbReference type="InterPro" id="IPR014729">
    <property type="entry name" value="Rossmann-like_a/b/a_fold"/>
</dbReference>
<evidence type="ECO:0000256" key="8">
    <source>
        <dbReference type="ARBA" id="ARBA00023146"/>
    </source>
</evidence>
<dbReference type="Gene3D" id="3.40.50.620">
    <property type="entry name" value="HUPs"/>
    <property type="match status" value="2"/>
</dbReference>
<evidence type="ECO:0000256" key="6">
    <source>
        <dbReference type="ARBA" id="ARBA00022840"/>
    </source>
</evidence>
<evidence type="ECO:0000256" key="1">
    <source>
        <dbReference type="ARBA" id="ARBA00002025"/>
    </source>
</evidence>
<comment type="similarity">
    <text evidence="2 11">Belongs to the class-I aminoacyl-tRNA synthetase family.</text>
</comment>
<evidence type="ECO:0000256" key="10">
    <source>
        <dbReference type="ARBA" id="ARBA00048248"/>
    </source>
</evidence>
<evidence type="ECO:0000313" key="14">
    <source>
        <dbReference type="Proteomes" id="UP000019763"/>
    </source>
</evidence>
<keyword evidence="6 11" id="KW-0067">ATP-binding</keyword>
<evidence type="ECO:0000313" key="13">
    <source>
        <dbReference type="EMBL" id="EZG84060.1"/>
    </source>
</evidence>
<dbReference type="InterPro" id="IPR050489">
    <property type="entry name" value="Tyr-tRNA_synthase"/>
</dbReference>
<dbReference type="GO" id="GO:0004831">
    <property type="term" value="F:tyrosine-tRNA ligase activity"/>
    <property type="evidence" value="ECO:0007669"/>
    <property type="project" value="UniProtKB-EC"/>
</dbReference>
<dbReference type="PIRSF" id="PIRSF006588">
    <property type="entry name" value="TyrRS_arch_euk"/>
    <property type="match status" value="1"/>
</dbReference>
<dbReference type="SUPFAM" id="SSF52374">
    <property type="entry name" value="Nucleotidylyl transferase"/>
    <property type="match status" value="1"/>
</dbReference>
<dbReference type="OMA" id="RKIHMLA"/>
<keyword evidence="7 11" id="KW-0648">Protein biosynthesis</keyword>
<evidence type="ECO:0000256" key="12">
    <source>
        <dbReference type="SAM" id="MobiDB-lite"/>
    </source>
</evidence>
<dbReference type="GO" id="GO:0006437">
    <property type="term" value="P:tyrosyl-tRNA aminoacylation"/>
    <property type="evidence" value="ECO:0007669"/>
    <property type="project" value="TreeGrafter"/>
</dbReference>
<dbReference type="EMBL" id="AFNH02000099">
    <property type="protein sequence ID" value="EZG84060.1"/>
    <property type="molecule type" value="Genomic_DNA"/>
</dbReference>
<dbReference type="Proteomes" id="UP000019763">
    <property type="component" value="Unassembled WGS sequence"/>
</dbReference>
<dbReference type="AlphaFoldDB" id="A0A023BCK7"/>
<evidence type="ECO:0000256" key="2">
    <source>
        <dbReference type="ARBA" id="ARBA00005594"/>
    </source>
</evidence>
<keyword evidence="8 11" id="KW-0030">Aminoacyl-tRNA synthetase</keyword>
<dbReference type="NCBIfam" id="NF006330">
    <property type="entry name" value="PRK08560.1"/>
    <property type="match status" value="1"/>
</dbReference>
<dbReference type="GO" id="GO:0005737">
    <property type="term" value="C:cytoplasm"/>
    <property type="evidence" value="ECO:0007669"/>
    <property type="project" value="TreeGrafter"/>
</dbReference>
<evidence type="ECO:0000256" key="3">
    <source>
        <dbReference type="ARBA" id="ARBA00013160"/>
    </source>
</evidence>
<evidence type="ECO:0000256" key="4">
    <source>
        <dbReference type="ARBA" id="ARBA00022598"/>
    </source>
</evidence>
<keyword evidence="14" id="KW-1185">Reference proteome</keyword>
<reference evidence="13" key="1">
    <citation type="submission" date="2013-12" db="EMBL/GenBank/DDBJ databases">
        <authorList>
            <person name="Omoto C.K."/>
            <person name="Sibley D."/>
            <person name="Venepally P."/>
            <person name="Hadjithomas M."/>
            <person name="Karamycheva S."/>
            <person name="Brunk B."/>
            <person name="Roos D."/>
            <person name="Caler E."/>
            <person name="Lorenzi H."/>
        </authorList>
    </citation>
    <scope>NUCLEOTIDE SEQUENCE</scope>
</reference>
<evidence type="ECO:0000256" key="11">
    <source>
        <dbReference type="RuleBase" id="RU363036"/>
    </source>
</evidence>
<dbReference type="GeneID" id="22910742"/>
<dbReference type="FunFam" id="3.40.50.620:FF:000085">
    <property type="entry name" value="Tyrosine--tRNA ligase 1 cytoplasmic"/>
    <property type="match status" value="1"/>
</dbReference>